<gene>
    <name evidence="2" type="ORF">ACFFQA_21200</name>
</gene>
<dbReference type="EMBL" id="JBHLZU010000018">
    <property type="protein sequence ID" value="MFB9906458.1"/>
    <property type="molecule type" value="Genomic_DNA"/>
</dbReference>
<dbReference type="Pfam" id="PF19882">
    <property type="entry name" value="DUF6355"/>
    <property type="match status" value="1"/>
</dbReference>
<dbReference type="RefSeq" id="WP_377854810.1">
    <property type="nucleotide sequence ID" value="NZ_JBHLZU010000018.1"/>
</dbReference>
<dbReference type="InterPro" id="IPR045935">
    <property type="entry name" value="DUF6355"/>
</dbReference>
<reference evidence="2 3" key="1">
    <citation type="submission" date="2024-09" db="EMBL/GenBank/DDBJ databases">
        <authorList>
            <person name="Sun Q."/>
            <person name="Mori K."/>
        </authorList>
    </citation>
    <scope>NUCLEOTIDE SEQUENCE [LARGE SCALE GENOMIC DNA]</scope>
    <source>
        <strain evidence="2 3">TBRC 7907</strain>
    </source>
</reference>
<accession>A0ABV5ZZX9</accession>
<comment type="caution">
    <text evidence="2">The sequence shown here is derived from an EMBL/GenBank/DDBJ whole genome shotgun (WGS) entry which is preliminary data.</text>
</comment>
<keyword evidence="3" id="KW-1185">Reference proteome</keyword>
<evidence type="ECO:0000256" key="1">
    <source>
        <dbReference type="SAM" id="SignalP"/>
    </source>
</evidence>
<name>A0ABV5ZZX9_9PSEU</name>
<feature type="chain" id="PRO_5045061300" evidence="1">
    <location>
        <begin position="33"/>
        <end position="96"/>
    </location>
</feature>
<feature type="signal peptide" evidence="1">
    <location>
        <begin position="1"/>
        <end position="32"/>
    </location>
</feature>
<evidence type="ECO:0000313" key="3">
    <source>
        <dbReference type="Proteomes" id="UP001589693"/>
    </source>
</evidence>
<dbReference type="Proteomes" id="UP001589693">
    <property type="component" value="Unassembled WGS sequence"/>
</dbReference>
<evidence type="ECO:0000313" key="2">
    <source>
        <dbReference type="EMBL" id="MFB9906458.1"/>
    </source>
</evidence>
<keyword evidence="1" id="KW-0732">Signal</keyword>
<protein>
    <submittedName>
        <fullName evidence="2">DUF6355 family natural product biosynthesis protein</fullName>
    </submittedName>
</protein>
<organism evidence="2 3">
    <name type="scientific">Allokutzneria oryzae</name>
    <dbReference type="NCBI Taxonomy" id="1378989"/>
    <lineage>
        <taxon>Bacteria</taxon>
        <taxon>Bacillati</taxon>
        <taxon>Actinomycetota</taxon>
        <taxon>Actinomycetes</taxon>
        <taxon>Pseudonocardiales</taxon>
        <taxon>Pseudonocardiaceae</taxon>
        <taxon>Allokutzneria</taxon>
    </lineage>
</organism>
<proteinExistence type="predicted"/>
<sequence>MKKRILGVLAAALTVAGTLGGAMVVSSGTASAGPCGHWTSGVSYWTKHYYKHCGGQRVWVDISINNEPQPSICFNPGEELYIGKNVTKAWSGGARC</sequence>